<accession>A0AAE1HJN1</accession>
<gene>
    <name evidence="2" type="ORF">KUF71_011001</name>
</gene>
<dbReference type="Pfam" id="PF02992">
    <property type="entry name" value="Transposase_21"/>
    <property type="match status" value="1"/>
</dbReference>
<dbReference type="PANTHER" id="PTHR46579:SF1">
    <property type="entry name" value="F5_8 TYPE C DOMAIN-CONTAINING PROTEIN"/>
    <property type="match status" value="1"/>
</dbReference>
<evidence type="ECO:0000313" key="3">
    <source>
        <dbReference type="Proteomes" id="UP001219518"/>
    </source>
</evidence>
<evidence type="ECO:0000256" key="1">
    <source>
        <dbReference type="SAM" id="MobiDB-lite"/>
    </source>
</evidence>
<dbReference type="Proteomes" id="UP001219518">
    <property type="component" value="Unassembled WGS sequence"/>
</dbReference>
<dbReference type="PANTHER" id="PTHR46579">
    <property type="entry name" value="F5/8 TYPE C DOMAIN-CONTAINING PROTEIN-RELATED"/>
    <property type="match status" value="1"/>
</dbReference>
<reference evidence="2" key="1">
    <citation type="submission" date="2021-07" db="EMBL/GenBank/DDBJ databases">
        <authorList>
            <person name="Catto M.A."/>
            <person name="Jacobson A."/>
            <person name="Kennedy G."/>
            <person name="Labadie P."/>
            <person name="Hunt B.G."/>
            <person name="Srinivasan R."/>
        </authorList>
    </citation>
    <scope>NUCLEOTIDE SEQUENCE</scope>
    <source>
        <strain evidence="2">PL_HMW_Pooled</strain>
        <tissue evidence="2">Head</tissue>
    </source>
</reference>
<reference evidence="2" key="2">
    <citation type="journal article" date="2023" name="BMC Genomics">
        <title>Pest status, molecular evolution, and epigenetic factors derived from the genome assembly of Frankliniella fusca, a thysanopteran phytovirus vector.</title>
        <authorList>
            <person name="Catto M.A."/>
            <person name="Labadie P.E."/>
            <person name="Jacobson A.L."/>
            <person name="Kennedy G.G."/>
            <person name="Srinivasan R."/>
            <person name="Hunt B.G."/>
        </authorList>
    </citation>
    <scope>NUCLEOTIDE SEQUENCE</scope>
    <source>
        <strain evidence="2">PL_HMW_Pooled</strain>
    </source>
</reference>
<feature type="region of interest" description="Disordered" evidence="1">
    <location>
        <begin position="1"/>
        <end position="30"/>
    </location>
</feature>
<sequence>MAGPSLSKKAKKRLKESLTSVPPDDAGSSNVITPSASVDIPSNLVVPFEGAPTTVVPPAGHISYPAAAVAPLISFNALLDARDASLAYCGNNMSVDRETAFTPSSAFDVLRHVAPPQVGGAVPFVQPSEISVDHSLHVTAMREHISSLNTGDSLDWHHFLTMSSAESDGDNGDSYQEINVNFHATQPDISTENDSESTLHEQEVSVHQELYKNSAISLHDTLVSLLSFAQSSHLTGVEFCKLLDLCHLLLPAPNILPTSKHSFFKHFANHDSELNCVFYCNVRWKRRTNGSDKCSCPKSKVQNFISCPLVEQFQRLYQRPGFREKLQYKFNRKKVNAENIEDIYDSNVYKEAERTFLMDPNNISLTWYTDGVSIYECSSYTLWVFVCVINELPPEERFKPENLVIGGLWGESEKPHPNLFLLPIYQEVPKLKQGFNVQSNSVETHVKVIVLCGTCDVPANAAFMNMKGHSGYYSCPKCFIIGEKSERTENVCVFSHQEELDLRNKENYKECVQRSIVNEAAYKGVFGPTLLSFMVHSSFIPSVSIDSMHCLYIGFTKQLLNLLFNTKYSSSKFSLCSKTVEVNARLKQLQLPHFVERLPEDVTKLSFWKASLCRNLILYIMLVVFKGVMKQEYYNNLVLLVNALSVLNSSSISLSDLETADSDLCKFCADLENLYSVRHMSSSLHLLRHLASSVHDTGNLFISSCFRFEDLNGKLADLAHGTRHATMQIASNFNVMSKLPILISNVSSDSAKLFCRKVTGRKHYLQCSEVISIGSFVVGELDTVPEHEQCLLVKCSVLFQQPFQIHTFPKVFHQGMLYVSDSYNRGSRVSSYCRYVLGNRILLGKILTFAKITTSSETTYFALILKSDDLPSGLNRYCLVNTQSDGYDLVLVNNLNNVSFYLQVDTDHFVVDPINSFEME</sequence>
<organism evidence="2 3">
    <name type="scientific">Frankliniella fusca</name>
    <dbReference type="NCBI Taxonomy" id="407009"/>
    <lineage>
        <taxon>Eukaryota</taxon>
        <taxon>Metazoa</taxon>
        <taxon>Ecdysozoa</taxon>
        <taxon>Arthropoda</taxon>
        <taxon>Hexapoda</taxon>
        <taxon>Insecta</taxon>
        <taxon>Pterygota</taxon>
        <taxon>Neoptera</taxon>
        <taxon>Paraneoptera</taxon>
        <taxon>Thysanoptera</taxon>
        <taxon>Terebrantia</taxon>
        <taxon>Thripoidea</taxon>
        <taxon>Thripidae</taxon>
        <taxon>Frankliniella</taxon>
    </lineage>
</organism>
<keyword evidence="3" id="KW-1185">Reference proteome</keyword>
<dbReference type="EMBL" id="JAHWGI010001054">
    <property type="protein sequence ID" value="KAK3921825.1"/>
    <property type="molecule type" value="Genomic_DNA"/>
</dbReference>
<name>A0AAE1HJN1_9NEOP</name>
<dbReference type="AlphaFoldDB" id="A0AAE1HJN1"/>
<proteinExistence type="predicted"/>
<evidence type="ECO:0000313" key="2">
    <source>
        <dbReference type="EMBL" id="KAK3921825.1"/>
    </source>
</evidence>
<comment type="caution">
    <text evidence="2">The sequence shown here is derived from an EMBL/GenBank/DDBJ whole genome shotgun (WGS) entry which is preliminary data.</text>
</comment>
<protein>
    <submittedName>
        <fullName evidence="2">Uncharacterized protein</fullName>
    </submittedName>
</protein>
<dbReference type="InterPro" id="IPR004242">
    <property type="entry name" value="Transposase_21"/>
</dbReference>